<evidence type="ECO:0000313" key="5">
    <source>
        <dbReference type="EMBL" id="SNY81483.1"/>
    </source>
</evidence>
<dbReference type="STRING" id="1379680.GCA_001612615_06138"/>
<keyword evidence="6" id="KW-1185">Reference proteome</keyword>
<sequence length="209" mass="23095">MTETTAEEYWEDFYRERERAWTGKPNALLVREVADLAPGTALDLGCGEGGDALWLAERGWRVHAVDVSTIALARGAEHAAAAGVADRITWARHDLAHSFPEGSYDLVSAQFLHSPVAGDGERDKILRHAADAVAPGGTLLIVAHAGWPTWMIEPPFFEFPTIPGTLAALALPPDEWRVETQDLAEREWIGPEGQEGRREDTVLRIRRLR</sequence>
<dbReference type="InterPro" id="IPR029063">
    <property type="entry name" value="SAM-dependent_MTases_sf"/>
</dbReference>
<gene>
    <name evidence="5" type="ORF">SAMN04244553_3077</name>
</gene>
<dbReference type="PANTHER" id="PTHR43464:SF19">
    <property type="entry name" value="UBIQUINONE BIOSYNTHESIS O-METHYLTRANSFERASE, MITOCHONDRIAL"/>
    <property type="match status" value="1"/>
</dbReference>
<keyword evidence="1 5" id="KW-0489">Methyltransferase</keyword>
<name>A0A285LAI5_9NOCA</name>
<dbReference type="Pfam" id="PF13649">
    <property type="entry name" value="Methyltransf_25"/>
    <property type="match status" value="1"/>
</dbReference>
<protein>
    <submittedName>
        <fullName evidence="5">Methyltransferase domain-containing protein</fullName>
    </submittedName>
</protein>
<keyword evidence="3" id="KW-0949">S-adenosyl-L-methionine</keyword>
<reference evidence="6" key="1">
    <citation type="submission" date="2017-09" db="EMBL/GenBank/DDBJ databases">
        <authorList>
            <person name="Varghese N."/>
            <person name="Submissions S."/>
        </authorList>
    </citation>
    <scope>NUCLEOTIDE SEQUENCE [LARGE SCALE GENOMIC DNA]</scope>
    <source>
        <strain evidence="6">DSM 45537</strain>
    </source>
</reference>
<dbReference type="CDD" id="cd02440">
    <property type="entry name" value="AdoMet_MTases"/>
    <property type="match status" value="1"/>
</dbReference>
<dbReference type="GO" id="GO:0032259">
    <property type="term" value="P:methylation"/>
    <property type="evidence" value="ECO:0007669"/>
    <property type="project" value="UniProtKB-KW"/>
</dbReference>
<proteinExistence type="predicted"/>
<dbReference type="GO" id="GO:0008168">
    <property type="term" value="F:methyltransferase activity"/>
    <property type="evidence" value="ECO:0007669"/>
    <property type="project" value="UniProtKB-KW"/>
</dbReference>
<evidence type="ECO:0000256" key="3">
    <source>
        <dbReference type="ARBA" id="ARBA00022691"/>
    </source>
</evidence>
<evidence type="ECO:0000313" key="6">
    <source>
        <dbReference type="Proteomes" id="UP000219565"/>
    </source>
</evidence>
<dbReference type="OrthoDB" id="9786503at2"/>
<dbReference type="AlphaFoldDB" id="A0A285LAI5"/>
<dbReference type="SUPFAM" id="SSF53335">
    <property type="entry name" value="S-adenosyl-L-methionine-dependent methyltransferases"/>
    <property type="match status" value="1"/>
</dbReference>
<dbReference type="RefSeq" id="WP_097245363.1">
    <property type="nucleotide sequence ID" value="NZ_OBEG01000002.1"/>
</dbReference>
<dbReference type="Gene3D" id="3.40.50.150">
    <property type="entry name" value="Vaccinia Virus protein VP39"/>
    <property type="match status" value="1"/>
</dbReference>
<accession>A0A285LAI5</accession>
<evidence type="ECO:0000256" key="2">
    <source>
        <dbReference type="ARBA" id="ARBA00022679"/>
    </source>
</evidence>
<keyword evidence="2 5" id="KW-0808">Transferase</keyword>
<dbReference type="InterPro" id="IPR041698">
    <property type="entry name" value="Methyltransf_25"/>
</dbReference>
<evidence type="ECO:0000259" key="4">
    <source>
        <dbReference type="Pfam" id="PF13649"/>
    </source>
</evidence>
<dbReference type="PANTHER" id="PTHR43464">
    <property type="entry name" value="METHYLTRANSFERASE"/>
    <property type="match status" value="1"/>
</dbReference>
<organism evidence="5 6">
    <name type="scientific">Nocardia amikacinitolerans</name>
    <dbReference type="NCBI Taxonomy" id="756689"/>
    <lineage>
        <taxon>Bacteria</taxon>
        <taxon>Bacillati</taxon>
        <taxon>Actinomycetota</taxon>
        <taxon>Actinomycetes</taxon>
        <taxon>Mycobacteriales</taxon>
        <taxon>Nocardiaceae</taxon>
        <taxon>Nocardia</taxon>
    </lineage>
</organism>
<feature type="domain" description="Methyltransferase" evidence="4">
    <location>
        <begin position="42"/>
        <end position="137"/>
    </location>
</feature>
<dbReference type="EMBL" id="OBEG01000002">
    <property type="protein sequence ID" value="SNY81483.1"/>
    <property type="molecule type" value="Genomic_DNA"/>
</dbReference>
<evidence type="ECO:0000256" key="1">
    <source>
        <dbReference type="ARBA" id="ARBA00022603"/>
    </source>
</evidence>
<dbReference type="Proteomes" id="UP000219565">
    <property type="component" value="Unassembled WGS sequence"/>
</dbReference>